<evidence type="ECO:0000313" key="9">
    <source>
        <dbReference type="EMBL" id="MCX5569192.1"/>
    </source>
</evidence>
<dbReference type="NCBIfam" id="TIGR00711">
    <property type="entry name" value="efflux_EmrB"/>
    <property type="match status" value="1"/>
</dbReference>
<dbReference type="Gene3D" id="1.20.1250.20">
    <property type="entry name" value="MFS general substrate transporter like domains"/>
    <property type="match status" value="1"/>
</dbReference>
<feature type="transmembrane region" description="Helical" evidence="7">
    <location>
        <begin position="222"/>
        <end position="241"/>
    </location>
</feature>
<feature type="transmembrane region" description="Helical" evidence="7">
    <location>
        <begin position="162"/>
        <end position="185"/>
    </location>
</feature>
<keyword evidence="3" id="KW-1003">Cell membrane</keyword>
<keyword evidence="2" id="KW-0813">Transport</keyword>
<feature type="transmembrane region" description="Helical" evidence="7">
    <location>
        <begin position="128"/>
        <end position="150"/>
    </location>
</feature>
<feature type="transmembrane region" description="Helical" evidence="7">
    <location>
        <begin position="328"/>
        <end position="348"/>
    </location>
</feature>
<reference evidence="9" key="1">
    <citation type="submission" date="2022-11" db="EMBL/GenBank/DDBJ databases">
        <title>Biodiversity and phylogenetic relationships of bacteria.</title>
        <authorList>
            <person name="Machado R.A.R."/>
            <person name="Bhat A."/>
            <person name="Loulou A."/>
            <person name="Kallel S."/>
        </authorList>
    </citation>
    <scope>NUCLEOTIDE SEQUENCE</scope>
    <source>
        <strain evidence="9">K-TC2</strain>
    </source>
</reference>
<evidence type="ECO:0000256" key="6">
    <source>
        <dbReference type="ARBA" id="ARBA00023136"/>
    </source>
</evidence>
<comment type="subcellular location">
    <subcellularLocation>
        <location evidence="1">Cell membrane</location>
        <topology evidence="1">Multi-pass membrane protein</topology>
    </subcellularLocation>
</comment>
<evidence type="ECO:0000259" key="8">
    <source>
        <dbReference type="PROSITE" id="PS50850"/>
    </source>
</evidence>
<dbReference type="RefSeq" id="WP_266338140.1">
    <property type="nucleotide sequence ID" value="NZ_JAPKNK010000002.1"/>
</dbReference>
<dbReference type="PRINTS" id="PR01036">
    <property type="entry name" value="TCRTETB"/>
</dbReference>
<name>A0A9X3IKV0_9HYPH</name>
<feature type="transmembrane region" description="Helical" evidence="7">
    <location>
        <begin position="422"/>
        <end position="444"/>
    </location>
</feature>
<dbReference type="CDD" id="cd17321">
    <property type="entry name" value="MFS_MMR_MDR_like"/>
    <property type="match status" value="1"/>
</dbReference>
<protein>
    <submittedName>
        <fullName evidence="9">DHA2 family efflux MFS transporter permease subunit</fullName>
    </submittedName>
</protein>
<dbReference type="PANTHER" id="PTHR42718">
    <property type="entry name" value="MAJOR FACILITATOR SUPERFAMILY MULTIDRUG TRANSPORTER MFSC"/>
    <property type="match status" value="1"/>
</dbReference>
<feature type="transmembrane region" description="Helical" evidence="7">
    <location>
        <begin position="33"/>
        <end position="52"/>
    </location>
</feature>
<feature type="transmembrane region" description="Helical" evidence="7">
    <location>
        <begin position="355"/>
        <end position="376"/>
    </location>
</feature>
<dbReference type="SUPFAM" id="SSF103473">
    <property type="entry name" value="MFS general substrate transporter"/>
    <property type="match status" value="1"/>
</dbReference>
<dbReference type="InterPro" id="IPR020846">
    <property type="entry name" value="MFS_dom"/>
</dbReference>
<feature type="transmembrane region" description="Helical" evidence="7">
    <location>
        <begin position="290"/>
        <end position="316"/>
    </location>
</feature>
<dbReference type="Proteomes" id="UP001144805">
    <property type="component" value="Unassembled WGS sequence"/>
</dbReference>
<sequence>MNEPLGLRDSGPADAPRPTAATFRERLAARPAYPWYIVGVTCIGSFMGQFDASVVQLALPHLAEVFHTRETLTSWVALAYLLSFSASLPVFGWLCEQFGRKPLYLIGMAAFLLASVLCGIATSLPQLIAFRVLQGLGGALLGANSVSILVRAAGKERRGRAMGIFSAAQAIGVSLGPIVGGLLIGSLGWRSIFWVTAPIGVVGVLLGWLILPRDEGRAEGRFDALGALLLPPALLCIVLALNQAADWGIASASFIGTSLAGIALLVLFVRHERRTDSPLVDLKLFQSEAFSLGIVAVMLSYAMLYGMFYLISFALVRGFHDTPELAGLRLAAIPIALGIAAPIAGSFVNRLGATTLNLAGMALCAAALLALSLVALEPAPSRLFGILSLAVFGAGLGMFMAPNNSATMGAAPPALSGEAGAMLNLARMLGVSLGVASAASTLAWRMQVIGGARTDDVIFYGHPILGAVETSFLLLFLFALAATISTLKRRRLPAEDASPLPATDGKA</sequence>
<dbReference type="Gene3D" id="1.20.1720.10">
    <property type="entry name" value="Multidrug resistance protein D"/>
    <property type="match status" value="1"/>
</dbReference>
<keyword evidence="4 7" id="KW-0812">Transmembrane</keyword>
<dbReference type="PROSITE" id="PS50850">
    <property type="entry name" value="MFS"/>
    <property type="match status" value="1"/>
</dbReference>
<dbReference type="GO" id="GO:0022857">
    <property type="term" value="F:transmembrane transporter activity"/>
    <property type="evidence" value="ECO:0007669"/>
    <property type="project" value="InterPro"/>
</dbReference>
<comment type="caution">
    <text evidence="9">The sequence shown here is derived from an EMBL/GenBank/DDBJ whole genome shotgun (WGS) entry which is preliminary data.</text>
</comment>
<evidence type="ECO:0000256" key="5">
    <source>
        <dbReference type="ARBA" id="ARBA00022989"/>
    </source>
</evidence>
<evidence type="ECO:0000256" key="1">
    <source>
        <dbReference type="ARBA" id="ARBA00004651"/>
    </source>
</evidence>
<dbReference type="InterPro" id="IPR011701">
    <property type="entry name" value="MFS"/>
</dbReference>
<evidence type="ECO:0000256" key="4">
    <source>
        <dbReference type="ARBA" id="ARBA00022692"/>
    </source>
</evidence>
<feature type="transmembrane region" description="Helical" evidence="7">
    <location>
        <begin position="102"/>
        <end position="122"/>
    </location>
</feature>
<evidence type="ECO:0000256" key="2">
    <source>
        <dbReference type="ARBA" id="ARBA00022448"/>
    </source>
</evidence>
<dbReference type="AlphaFoldDB" id="A0A9X3IKV0"/>
<feature type="transmembrane region" description="Helical" evidence="7">
    <location>
        <begin position="72"/>
        <end position="95"/>
    </location>
</feature>
<dbReference type="GO" id="GO:0005886">
    <property type="term" value="C:plasma membrane"/>
    <property type="evidence" value="ECO:0007669"/>
    <property type="project" value="UniProtKB-SubCell"/>
</dbReference>
<evidence type="ECO:0000313" key="10">
    <source>
        <dbReference type="Proteomes" id="UP001144805"/>
    </source>
</evidence>
<feature type="domain" description="Major facilitator superfamily (MFS) profile" evidence="8">
    <location>
        <begin position="37"/>
        <end position="491"/>
    </location>
</feature>
<feature type="transmembrane region" description="Helical" evidence="7">
    <location>
        <begin position="464"/>
        <end position="484"/>
    </location>
</feature>
<dbReference type="Pfam" id="PF07690">
    <property type="entry name" value="MFS_1"/>
    <property type="match status" value="1"/>
</dbReference>
<gene>
    <name evidence="9" type="ORF">OSH07_08295</name>
</gene>
<dbReference type="InterPro" id="IPR004638">
    <property type="entry name" value="EmrB-like"/>
</dbReference>
<keyword evidence="6 7" id="KW-0472">Membrane</keyword>
<keyword evidence="10" id="KW-1185">Reference proteome</keyword>
<feature type="transmembrane region" description="Helical" evidence="7">
    <location>
        <begin position="382"/>
        <end position="401"/>
    </location>
</feature>
<organism evidence="9 10">
    <name type="scientific">Kaistia nematophila</name>
    <dbReference type="NCBI Taxonomy" id="2994654"/>
    <lineage>
        <taxon>Bacteria</taxon>
        <taxon>Pseudomonadati</taxon>
        <taxon>Pseudomonadota</taxon>
        <taxon>Alphaproteobacteria</taxon>
        <taxon>Hyphomicrobiales</taxon>
        <taxon>Kaistiaceae</taxon>
        <taxon>Kaistia</taxon>
    </lineage>
</organism>
<feature type="transmembrane region" description="Helical" evidence="7">
    <location>
        <begin position="191"/>
        <end position="210"/>
    </location>
</feature>
<dbReference type="EMBL" id="JAPKNK010000002">
    <property type="protein sequence ID" value="MCX5569192.1"/>
    <property type="molecule type" value="Genomic_DNA"/>
</dbReference>
<dbReference type="InterPro" id="IPR036259">
    <property type="entry name" value="MFS_trans_sf"/>
</dbReference>
<dbReference type="PANTHER" id="PTHR42718:SF46">
    <property type="entry name" value="BLR6921 PROTEIN"/>
    <property type="match status" value="1"/>
</dbReference>
<evidence type="ECO:0000256" key="7">
    <source>
        <dbReference type="SAM" id="Phobius"/>
    </source>
</evidence>
<accession>A0A9X3IKV0</accession>
<evidence type="ECO:0000256" key="3">
    <source>
        <dbReference type="ARBA" id="ARBA00022475"/>
    </source>
</evidence>
<keyword evidence="5 7" id="KW-1133">Transmembrane helix</keyword>
<proteinExistence type="predicted"/>
<feature type="transmembrane region" description="Helical" evidence="7">
    <location>
        <begin position="247"/>
        <end position="269"/>
    </location>
</feature>